<evidence type="ECO:0000313" key="15">
    <source>
        <dbReference type="EMBL" id="MFL0270275.1"/>
    </source>
</evidence>
<dbReference type="InterPro" id="IPR027379">
    <property type="entry name" value="CLS_N"/>
</dbReference>
<organism evidence="15 16">
    <name type="scientific">Candidatus Clostridium radicumherbarum</name>
    <dbReference type="NCBI Taxonomy" id="3381662"/>
    <lineage>
        <taxon>Bacteria</taxon>
        <taxon>Bacillati</taxon>
        <taxon>Bacillota</taxon>
        <taxon>Clostridia</taxon>
        <taxon>Eubacteriales</taxon>
        <taxon>Clostridiaceae</taxon>
        <taxon>Clostridium</taxon>
    </lineage>
</organism>
<dbReference type="NCBIfam" id="TIGR04265">
    <property type="entry name" value="bac_cardiolipin"/>
    <property type="match status" value="1"/>
</dbReference>
<comment type="function">
    <text evidence="12">Catalyzes the reversible phosphatidyl group transfer from one phosphatidylglycerol molecule to another to form cardiolipin (CL) (diphosphatidylglycerol) and glycerol.</text>
</comment>
<proteinExistence type="inferred from homology"/>
<dbReference type="HAMAP" id="MF_01916">
    <property type="entry name" value="Cardiolipin_synth_Cls"/>
    <property type="match status" value="1"/>
</dbReference>
<dbReference type="InterPro" id="IPR001736">
    <property type="entry name" value="PLipase_D/transphosphatidylase"/>
</dbReference>
<dbReference type="EC" id="2.7.8.-" evidence="12 13"/>
<evidence type="ECO:0000256" key="6">
    <source>
        <dbReference type="ARBA" id="ARBA00022737"/>
    </source>
</evidence>
<dbReference type="Gene3D" id="3.30.870.10">
    <property type="entry name" value="Endonuclease Chain A"/>
    <property type="match status" value="2"/>
</dbReference>
<dbReference type="CDD" id="cd09110">
    <property type="entry name" value="PLDc_CLS_1"/>
    <property type="match status" value="1"/>
</dbReference>
<keyword evidence="16" id="KW-1185">Reference proteome</keyword>
<keyword evidence="2 12" id="KW-1003">Cell membrane</keyword>
<evidence type="ECO:0000259" key="14">
    <source>
        <dbReference type="PROSITE" id="PS50035"/>
    </source>
</evidence>
<keyword evidence="9 12" id="KW-0472">Membrane</keyword>
<feature type="active site" evidence="12">
    <location>
        <position position="220"/>
    </location>
</feature>
<sequence>MIKGGINLILKIISLPIWLFILNAVVSIVIITLERKRPEKTIAWLMVFVLLPPFGLIFYIFLGRNWKKHKLTEDFSPHVRDLLYRVLNKIEHPDYISLIELLANNSDSPLFVDNDITIFRNGNEKFKSLIEEIKKARHHIHLEYYIVKSDGIGTEIKNLLIQKSKEGVSVKFITDRVGSIKMKKRDIKELKAAGVDIIQYSYVLAPLLHLINTQINYRNHRKIAVIDGKVGFIGGINIGDEYLGKGKLGYWRDTHIMVKGDFVLGLQAVFLDDYFTIKRIEGYYFINEKEAKNYFPEPVKAKRQIMQLVKSGPDSEFPSIMQGIIKMITLAKKNIYITTPYFIPTEGIMDALKIAILGGIDVRILFPGRYDHFIVYLASKTYLSELIKCGAKVYFYDVNSFIHSKVMTIDEKISTVGTANMDIRSFELNYEINAVIYDSLKTKELDDQFFEDLKCSKECSLCDFENSSRLGKILEAAARLFSSLL</sequence>
<protein>
    <recommendedName>
        <fullName evidence="12 13">Cardiolipin synthase</fullName>
        <shortName evidence="12">CL synthase</shortName>
        <ecNumber evidence="12 13">2.7.8.-</ecNumber>
    </recommendedName>
</protein>
<dbReference type="RefSeq" id="WP_406766907.1">
    <property type="nucleotide sequence ID" value="NZ_JBJHZY010000009.1"/>
</dbReference>
<evidence type="ECO:0000256" key="3">
    <source>
        <dbReference type="ARBA" id="ARBA00022516"/>
    </source>
</evidence>
<comment type="catalytic activity">
    <reaction evidence="12">
        <text>2 a 1,2-diacyl-sn-glycero-3-phospho-(1'-sn-glycerol) = a cardiolipin + glycerol</text>
        <dbReference type="Rhea" id="RHEA:31451"/>
        <dbReference type="ChEBI" id="CHEBI:17754"/>
        <dbReference type="ChEBI" id="CHEBI:62237"/>
        <dbReference type="ChEBI" id="CHEBI:64716"/>
    </reaction>
</comment>
<evidence type="ECO:0000256" key="5">
    <source>
        <dbReference type="ARBA" id="ARBA00022692"/>
    </source>
</evidence>
<dbReference type="SUPFAM" id="SSF56024">
    <property type="entry name" value="Phospholipase D/nuclease"/>
    <property type="match status" value="2"/>
</dbReference>
<evidence type="ECO:0000256" key="4">
    <source>
        <dbReference type="ARBA" id="ARBA00022679"/>
    </source>
</evidence>
<feature type="active site" evidence="12">
    <location>
        <position position="410"/>
    </location>
</feature>
<feature type="active site" evidence="12">
    <location>
        <position position="222"/>
    </location>
</feature>
<dbReference type="EMBL" id="JBJHZY010000009">
    <property type="protein sequence ID" value="MFL0270275.1"/>
    <property type="molecule type" value="Genomic_DNA"/>
</dbReference>
<dbReference type="InterPro" id="IPR022924">
    <property type="entry name" value="Cardiolipin_synthase"/>
</dbReference>
<evidence type="ECO:0000256" key="9">
    <source>
        <dbReference type="ARBA" id="ARBA00023136"/>
    </source>
</evidence>
<feature type="active site" evidence="12">
    <location>
        <position position="227"/>
    </location>
</feature>
<keyword evidence="4 12" id="KW-0808">Transferase</keyword>
<keyword evidence="6" id="KW-0677">Repeat</keyword>
<dbReference type="SMART" id="SM00155">
    <property type="entry name" value="PLDc"/>
    <property type="match status" value="2"/>
</dbReference>
<keyword evidence="3 12" id="KW-0444">Lipid biosynthesis</keyword>
<feature type="transmembrane region" description="Helical" evidence="12">
    <location>
        <begin position="43"/>
        <end position="62"/>
    </location>
</feature>
<dbReference type="Pfam" id="PF13396">
    <property type="entry name" value="PLDc_N"/>
    <property type="match status" value="1"/>
</dbReference>
<name>A0ABW8TXQ0_9CLOT</name>
<dbReference type="Pfam" id="PF13091">
    <property type="entry name" value="PLDc_2"/>
    <property type="match status" value="2"/>
</dbReference>
<feature type="domain" description="PLD phosphodiesterase" evidence="14">
    <location>
        <begin position="215"/>
        <end position="242"/>
    </location>
</feature>
<evidence type="ECO:0000256" key="1">
    <source>
        <dbReference type="ARBA" id="ARBA00004651"/>
    </source>
</evidence>
<evidence type="ECO:0000256" key="2">
    <source>
        <dbReference type="ARBA" id="ARBA00022475"/>
    </source>
</evidence>
<dbReference type="PANTHER" id="PTHR21248:SF22">
    <property type="entry name" value="PHOSPHOLIPASE D"/>
    <property type="match status" value="1"/>
</dbReference>
<evidence type="ECO:0000256" key="11">
    <source>
        <dbReference type="ARBA" id="ARBA00023264"/>
    </source>
</evidence>
<dbReference type="PANTHER" id="PTHR21248">
    <property type="entry name" value="CARDIOLIPIN SYNTHASE"/>
    <property type="match status" value="1"/>
</dbReference>
<feature type="domain" description="PLD phosphodiesterase" evidence="14">
    <location>
        <begin position="398"/>
        <end position="425"/>
    </location>
</feature>
<feature type="active site" evidence="12">
    <location>
        <position position="405"/>
    </location>
</feature>
<keyword evidence="5 12" id="KW-0812">Transmembrane</keyword>
<comment type="similarity">
    <text evidence="12">Belongs to the phospholipase D family. Cardiolipin synthase subfamily.</text>
</comment>
<keyword evidence="7 12" id="KW-1133">Transmembrane helix</keyword>
<evidence type="ECO:0000256" key="13">
    <source>
        <dbReference type="NCBIfam" id="TIGR04265"/>
    </source>
</evidence>
<dbReference type="InterPro" id="IPR030874">
    <property type="entry name" value="Cardiolipin_synth_Firmi"/>
</dbReference>
<evidence type="ECO:0000313" key="16">
    <source>
        <dbReference type="Proteomes" id="UP001623661"/>
    </source>
</evidence>
<dbReference type="InterPro" id="IPR025202">
    <property type="entry name" value="PLD-like_dom"/>
</dbReference>
<dbReference type="PROSITE" id="PS50035">
    <property type="entry name" value="PLD"/>
    <property type="match status" value="2"/>
</dbReference>
<dbReference type="Proteomes" id="UP001623661">
    <property type="component" value="Unassembled WGS sequence"/>
</dbReference>
<keyword evidence="11 12" id="KW-1208">Phospholipid metabolism</keyword>
<keyword evidence="8 12" id="KW-0443">Lipid metabolism</keyword>
<dbReference type="CDD" id="cd09112">
    <property type="entry name" value="PLDc_CLS_2"/>
    <property type="match status" value="1"/>
</dbReference>
<keyword evidence="10 12" id="KW-0594">Phospholipid biosynthesis</keyword>
<feature type="transmembrane region" description="Helical" evidence="12">
    <location>
        <begin position="12"/>
        <end position="31"/>
    </location>
</feature>
<evidence type="ECO:0000256" key="12">
    <source>
        <dbReference type="HAMAP-Rule" id="MF_01916"/>
    </source>
</evidence>
<feature type="active site" evidence="12">
    <location>
        <position position="403"/>
    </location>
</feature>
<accession>A0ABW8TXQ0</accession>
<comment type="caution">
    <text evidence="15">The sequence shown here is derived from an EMBL/GenBank/DDBJ whole genome shotgun (WGS) entry which is preliminary data.</text>
</comment>
<evidence type="ECO:0000256" key="8">
    <source>
        <dbReference type="ARBA" id="ARBA00023098"/>
    </source>
</evidence>
<gene>
    <name evidence="15" type="primary">cls</name>
    <name evidence="15" type="ORF">ACJDUH_19525</name>
</gene>
<evidence type="ECO:0000256" key="7">
    <source>
        <dbReference type="ARBA" id="ARBA00022989"/>
    </source>
</evidence>
<evidence type="ECO:0000256" key="10">
    <source>
        <dbReference type="ARBA" id="ARBA00023209"/>
    </source>
</evidence>
<comment type="subcellular location">
    <subcellularLocation>
        <location evidence="1 12">Cell membrane</location>
        <topology evidence="1 12">Multi-pass membrane protein</topology>
    </subcellularLocation>
</comment>
<reference evidence="15 16" key="1">
    <citation type="submission" date="2024-11" db="EMBL/GenBank/DDBJ databases">
        <authorList>
            <person name="Heng Y.C."/>
            <person name="Lim A.C.H."/>
            <person name="Lee J.K.Y."/>
            <person name="Kittelmann S."/>
        </authorList>
    </citation>
    <scope>NUCLEOTIDE SEQUENCE [LARGE SCALE GENOMIC DNA]</scope>
    <source>
        <strain evidence="15 16">WILCCON 0202</strain>
    </source>
</reference>